<dbReference type="InterPro" id="IPR009061">
    <property type="entry name" value="DNA-bd_dom_put_sf"/>
</dbReference>
<keyword evidence="3" id="KW-1185">Reference proteome</keyword>
<dbReference type="InterPro" id="IPR010093">
    <property type="entry name" value="SinI_DNA-bd"/>
</dbReference>
<dbReference type="SUPFAM" id="SSF46955">
    <property type="entry name" value="Putative DNA-binding domain"/>
    <property type="match status" value="1"/>
</dbReference>
<feature type="domain" description="Helix-turn-helix" evidence="1">
    <location>
        <begin position="20"/>
        <end position="67"/>
    </location>
</feature>
<dbReference type="Proteomes" id="UP000093053">
    <property type="component" value="Chromosome"/>
</dbReference>
<name>A0A1B2HC78_9PSEU</name>
<dbReference type="STRING" id="1586287.BBK82_03720"/>
<dbReference type="EMBL" id="CP016793">
    <property type="protein sequence ID" value="ANZ35325.1"/>
    <property type="molecule type" value="Genomic_DNA"/>
</dbReference>
<dbReference type="InterPro" id="IPR041657">
    <property type="entry name" value="HTH_17"/>
</dbReference>
<dbReference type="AlphaFoldDB" id="A0A1B2HC78"/>
<proteinExistence type="predicted"/>
<accession>A0A1B2HC78</accession>
<sequence length="85" mass="9362">MSVSKRRKDAASTGEVELKFYTVDQAAEALQLNYYTVIRLISDGEIAAVKWGKEWRIPVAEIDAFIADLMKQSAAVRAEKADAAA</sequence>
<dbReference type="NCBIfam" id="TIGR01764">
    <property type="entry name" value="excise"/>
    <property type="match status" value="1"/>
</dbReference>
<evidence type="ECO:0000259" key="1">
    <source>
        <dbReference type="Pfam" id="PF12728"/>
    </source>
</evidence>
<reference evidence="2 3" key="1">
    <citation type="submission" date="2016-07" db="EMBL/GenBank/DDBJ databases">
        <title>Complete genome sequence of the Lentzea guizhouensis DHS C013.</title>
        <authorList>
            <person name="Cao C."/>
        </authorList>
    </citation>
    <scope>NUCLEOTIDE SEQUENCE [LARGE SCALE GENOMIC DNA]</scope>
    <source>
        <strain evidence="2 3">DHS C013</strain>
    </source>
</reference>
<organism evidence="2 3">
    <name type="scientific">Lentzea guizhouensis</name>
    <dbReference type="NCBI Taxonomy" id="1586287"/>
    <lineage>
        <taxon>Bacteria</taxon>
        <taxon>Bacillati</taxon>
        <taxon>Actinomycetota</taxon>
        <taxon>Actinomycetes</taxon>
        <taxon>Pseudonocardiales</taxon>
        <taxon>Pseudonocardiaceae</taxon>
        <taxon>Lentzea</taxon>
    </lineage>
</organism>
<gene>
    <name evidence="2" type="ORF">BBK82_03720</name>
</gene>
<evidence type="ECO:0000313" key="3">
    <source>
        <dbReference type="Proteomes" id="UP000093053"/>
    </source>
</evidence>
<dbReference type="GO" id="GO:0003677">
    <property type="term" value="F:DNA binding"/>
    <property type="evidence" value="ECO:0007669"/>
    <property type="project" value="InterPro"/>
</dbReference>
<protein>
    <recommendedName>
        <fullName evidence="1">Helix-turn-helix domain-containing protein</fullName>
    </recommendedName>
</protein>
<evidence type="ECO:0000313" key="2">
    <source>
        <dbReference type="EMBL" id="ANZ35325.1"/>
    </source>
</evidence>
<dbReference type="KEGG" id="led:BBK82_03720"/>
<dbReference type="Pfam" id="PF12728">
    <property type="entry name" value="HTH_17"/>
    <property type="match status" value="1"/>
</dbReference>
<dbReference type="RefSeq" id="WP_065913741.1">
    <property type="nucleotide sequence ID" value="NZ_CP016793.1"/>
</dbReference>
<dbReference type="OrthoDB" id="9806039at2"/>